<dbReference type="CDD" id="cd00995">
    <property type="entry name" value="PBP2_NikA_DppA_OppA_like"/>
    <property type="match status" value="1"/>
</dbReference>
<dbReference type="Gene3D" id="3.90.76.10">
    <property type="entry name" value="Dipeptide-binding Protein, Domain 1"/>
    <property type="match status" value="1"/>
</dbReference>
<protein>
    <submittedName>
        <fullName evidence="4">ABC transporter substrate-binding protein</fullName>
    </submittedName>
</protein>
<feature type="domain" description="Solute-binding protein family 5" evidence="3">
    <location>
        <begin position="99"/>
        <end position="465"/>
    </location>
</feature>
<feature type="signal peptide" evidence="2">
    <location>
        <begin position="1"/>
        <end position="23"/>
    </location>
</feature>
<evidence type="ECO:0000256" key="1">
    <source>
        <dbReference type="ARBA" id="ARBA00022729"/>
    </source>
</evidence>
<dbReference type="Pfam" id="PF00496">
    <property type="entry name" value="SBP_bac_5"/>
    <property type="match status" value="1"/>
</dbReference>
<organism evidence="4 5">
    <name type="scientific">Streptomyces yanii</name>
    <dbReference type="NCBI Taxonomy" id="78510"/>
    <lineage>
        <taxon>Bacteria</taxon>
        <taxon>Bacillati</taxon>
        <taxon>Actinomycetota</taxon>
        <taxon>Actinomycetes</taxon>
        <taxon>Kitasatosporales</taxon>
        <taxon>Streptomycetaceae</taxon>
        <taxon>Streptomyces</taxon>
    </lineage>
</organism>
<reference evidence="4 5" key="1">
    <citation type="submission" date="2024-09" db="EMBL/GenBank/DDBJ databases">
        <authorList>
            <person name="Sun Q."/>
            <person name="Mori K."/>
        </authorList>
    </citation>
    <scope>NUCLEOTIDE SEQUENCE [LARGE SCALE GENOMIC DNA]</scope>
    <source>
        <strain evidence="4 5">JCM 3331</strain>
    </source>
</reference>
<dbReference type="PIRSF" id="PIRSF002741">
    <property type="entry name" value="MppA"/>
    <property type="match status" value="1"/>
</dbReference>
<evidence type="ECO:0000259" key="3">
    <source>
        <dbReference type="Pfam" id="PF00496"/>
    </source>
</evidence>
<dbReference type="InterPro" id="IPR030678">
    <property type="entry name" value="Peptide/Ni-bd"/>
</dbReference>
<dbReference type="PROSITE" id="PS51257">
    <property type="entry name" value="PROKAR_LIPOPROTEIN"/>
    <property type="match status" value="1"/>
</dbReference>
<name>A0ABV5R242_9ACTN</name>
<feature type="chain" id="PRO_5047184081" evidence="2">
    <location>
        <begin position="24"/>
        <end position="548"/>
    </location>
</feature>
<dbReference type="EMBL" id="JBHMCG010000024">
    <property type="protein sequence ID" value="MFB9571885.1"/>
    <property type="molecule type" value="Genomic_DNA"/>
</dbReference>
<dbReference type="Gene3D" id="3.40.190.10">
    <property type="entry name" value="Periplasmic binding protein-like II"/>
    <property type="match status" value="1"/>
</dbReference>
<evidence type="ECO:0000256" key="2">
    <source>
        <dbReference type="SAM" id="SignalP"/>
    </source>
</evidence>
<accession>A0ABV5R242</accession>
<evidence type="ECO:0000313" key="5">
    <source>
        <dbReference type="Proteomes" id="UP001589710"/>
    </source>
</evidence>
<dbReference type="PANTHER" id="PTHR30290:SF38">
    <property type="entry name" value="D,D-DIPEPTIDE-BINDING PERIPLASMIC PROTEIN DDPA-RELATED"/>
    <property type="match status" value="1"/>
</dbReference>
<comment type="caution">
    <text evidence="4">The sequence shown here is derived from an EMBL/GenBank/DDBJ whole genome shotgun (WGS) entry which is preliminary data.</text>
</comment>
<dbReference type="SUPFAM" id="SSF53850">
    <property type="entry name" value="Periplasmic binding protein-like II"/>
    <property type="match status" value="1"/>
</dbReference>
<dbReference type="InterPro" id="IPR039424">
    <property type="entry name" value="SBP_5"/>
</dbReference>
<dbReference type="PANTHER" id="PTHR30290">
    <property type="entry name" value="PERIPLASMIC BINDING COMPONENT OF ABC TRANSPORTER"/>
    <property type="match status" value="1"/>
</dbReference>
<gene>
    <name evidence="4" type="ORF">ACFFTL_05910</name>
</gene>
<evidence type="ECO:0000313" key="4">
    <source>
        <dbReference type="EMBL" id="MFB9571885.1"/>
    </source>
</evidence>
<keyword evidence="5" id="KW-1185">Reference proteome</keyword>
<keyword evidence="1 2" id="KW-0732">Signal</keyword>
<dbReference type="RefSeq" id="WP_345516177.1">
    <property type="nucleotide sequence ID" value="NZ_BAAAXD010000035.1"/>
</dbReference>
<dbReference type="Proteomes" id="UP001589710">
    <property type="component" value="Unassembled WGS sequence"/>
</dbReference>
<dbReference type="InterPro" id="IPR000914">
    <property type="entry name" value="SBP_5_dom"/>
</dbReference>
<sequence>MSRYTKRHRTTIGVALTACTALALSACSGVEGAGKTGGASTPKLTESLPPAGGEVASLRWALYAEPSSLDPIYSNDFPPMEVLANVCESLLQISPDRTFRPALAASWTNPDPRTWVYKLRENVTFHSGAKVTAEDVAYSLGRNLDKSLGSYYDGIYANVESVKATGAGEVTVRLKQPDAQFNQAMATTAGRIVGKAASEKAGKKLGRPDGGVDCTGPFKLANWSVGKSITIDRFDGYWDKARKAKPGKVEFEFIRDPAARTTAMLAGEVDGSWFVPASGYGKLLGSDKGSLYFGRTSGSYVGMVTDLKGPLADERIRKALSMAVDRKGIISAAVSGAAEPLKAPAAPGTWGYAQKELKAAYDALPDPNAPLEEAKKLVKEAGVPGEAITIAVTGSQSEMPIIGTEVKRAGESIGLKVDIKTLPADNYNALYSDAKAREGIDMIFSLWQADYPDPTAIYQYLQTGNTFNLAQWSNPEFDRLINEAKATADTAKRAELIVQAQKIAVDQIVWMPLYSPFNPLYQKKGLTGAPLASVQLNYPWAADIGTAQ</sequence>
<proteinExistence type="predicted"/>
<dbReference type="Gene3D" id="3.10.105.10">
    <property type="entry name" value="Dipeptide-binding Protein, Domain 3"/>
    <property type="match status" value="1"/>
</dbReference>